<feature type="compositionally biased region" description="Pro residues" evidence="5">
    <location>
        <begin position="1190"/>
        <end position="1200"/>
    </location>
</feature>
<dbReference type="InterPro" id="IPR035755">
    <property type="entry name" value="RIM-BP_SH3_3"/>
</dbReference>
<feature type="compositionally biased region" description="Polar residues" evidence="5">
    <location>
        <begin position="258"/>
        <end position="270"/>
    </location>
</feature>
<dbReference type="Proteomes" id="UP000838878">
    <property type="component" value="Chromosome 1"/>
</dbReference>
<feature type="region of interest" description="Disordered" evidence="5">
    <location>
        <begin position="19"/>
        <end position="39"/>
    </location>
</feature>
<dbReference type="InterPro" id="IPR003961">
    <property type="entry name" value="FN3_dom"/>
</dbReference>
<evidence type="ECO:0000259" key="7">
    <source>
        <dbReference type="SMART" id="SM00326"/>
    </source>
</evidence>
<dbReference type="InterPro" id="IPR013783">
    <property type="entry name" value="Ig-like_fold"/>
</dbReference>
<feature type="domain" description="SH3" evidence="7">
    <location>
        <begin position="1217"/>
        <end position="1281"/>
    </location>
</feature>
<name>A0A8J9U4G7_9NEOP</name>
<dbReference type="SMART" id="SM00060">
    <property type="entry name" value="FN3"/>
    <property type="match status" value="3"/>
</dbReference>
<dbReference type="OrthoDB" id="4158657at2759"/>
<protein>
    <recommendedName>
        <fullName evidence="10">RIMS-binding protein 2</fullName>
    </recommendedName>
</protein>
<dbReference type="FunFam" id="2.60.40.10:FF:000072">
    <property type="entry name" value="RIMS-binding protein 2 isoform X1"/>
    <property type="match status" value="1"/>
</dbReference>
<feature type="coiled-coil region" evidence="4">
    <location>
        <begin position="113"/>
        <end position="208"/>
    </location>
</feature>
<proteinExistence type="inferred from homology"/>
<feature type="region of interest" description="Disordered" evidence="5">
    <location>
        <begin position="1085"/>
        <end position="1213"/>
    </location>
</feature>
<feature type="domain" description="Fibronectin type-III" evidence="6">
    <location>
        <begin position="800"/>
        <end position="873"/>
    </location>
</feature>
<evidence type="ECO:0000259" key="6">
    <source>
        <dbReference type="SMART" id="SM00060"/>
    </source>
</evidence>
<dbReference type="FunFam" id="2.30.30.40:FF:000023">
    <property type="entry name" value="RIMS-binding protein 2 isoform F"/>
    <property type="match status" value="1"/>
</dbReference>
<evidence type="ECO:0000256" key="2">
    <source>
        <dbReference type="ARBA" id="ARBA00022443"/>
    </source>
</evidence>
<dbReference type="GO" id="GO:0007274">
    <property type="term" value="P:neuromuscular synaptic transmission"/>
    <property type="evidence" value="ECO:0007669"/>
    <property type="project" value="TreeGrafter"/>
</dbReference>
<dbReference type="CDD" id="cd00063">
    <property type="entry name" value="FN3"/>
    <property type="match status" value="2"/>
</dbReference>
<keyword evidence="2" id="KW-0728">SH3 domain</keyword>
<feature type="compositionally biased region" description="Low complexity" evidence="5">
    <location>
        <begin position="1173"/>
        <end position="1189"/>
    </location>
</feature>
<dbReference type="InterPro" id="IPR035753">
    <property type="entry name" value="RIM-BP_SH3_2"/>
</dbReference>
<feature type="compositionally biased region" description="Gly residues" evidence="5">
    <location>
        <begin position="1395"/>
        <end position="1405"/>
    </location>
</feature>
<dbReference type="SUPFAM" id="SSF49265">
    <property type="entry name" value="Fibronectin type III"/>
    <property type="match status" value="2"/>
</dbReference>
<feature type="compositionally biased region" description="Low complexity" evidence="5">
    <location>
        <begin position="1102"/>
        <end position="1118"/>
    </location>
</feature>
<evidence type="ECO:0000256" key="4">
    <source>
        <dbReference type="SAM" id="Coils"/>
    </source>
</evidence>
<dbReference type="InterPro" id="IPR036028">
    <property type="entry name" value="SH3-like_dom_sf"/>
</dbReference>
<dbReference type="Pfam" id="PF07653">
    <property type="entry name" value="SH3_2"/>
    <property type="match status" value="2"/>
</dbReference>
<dbReference type="FunFam" id="2.60.40.10:FF:001380">
    <property type="entry name" value="Peripheral-type benzodiazepine receptor-associated protein 1"/>
    <property type="match status" value="1"/>
</dbReference>
<dbReference type="EMBL" id="OV170221">
    <property type="protein sequence ID" value="CAH0713677.1"/>
    <property type="molecule type" value="Genomic_DNA"/>
</dbReference>
<gene>
    <name evidence="8" type="ORF">BINO364_LOCUS809</name>
</gene>
<feature type="compositionally biased region" description="Low complexity" evidence="5">
    <location>
        <begin position="1142"/>
        <end position="1155"/>
    </location>
</feature>
<dbReference type="PANTHER" id="PTHR14234">
    <property type="entry name" value="RIM BINDING PROTEIN-RELATED"/>
    <property type="match status" value="1"/>
</dbReference>
<feature type="non-terminal residue" evidence="8">
    <location>
        <position position="1570"/>
    </location>
</feature>
<dbReference type="CDD" id="cd12012">
    <property type="entry name" value="SH3_RIM-BP_2"/>
    <property type="match status" value="1"/>
</dbReference>
<feature type="region of interest" description="Disordered" evidence="5">
    <location>
        <begin position="969"/>
        <end position="1024"/>
    </location>
</feature>
<feature type="region of interest" description="Disordered" evidence="5">
    <location>
        <begin position="1036"/>
        <end position="1059"/>
    </location>
</feature>
<evidence type="ECO:0000256" key="1">
    <source>
        <dbReference type="ARBA" id="ARBA00010749"/>
    </source>
</evidence>
<dbReference type="SMART" id="SM00326">
    <property type="entry name" value="SH3"/>
    <property type="match status" value="3"/>
</dbReference>
<dbReference type="InterPro" id="IPR036116">
    <property type="entry name" value="FN3_sf"/>
</dbReference>
<dbReference type="SUPFAM" id="SSF50044">
    <property type="entry name" value="SH3-domain"/>
    <property type="match status" value="3"/>
</dbReference>
<feature type="compositionally biased region" description="Low complexity" evidence="5">
    <location>
        <begin position="1201"/>
        <end position="1211"/>
    </location>
</feature>
<dbReference type="InterPro" id="IPR057884">
    <property type="entry name" value="FN3_RIM-BP1/2/3"/>
</dbReference>
<feature type="domain" description="SH3" evidence="7">
    <location>
        <begin position="590"/>
        <end position="652"/>
    </location>
</feature>
<evidence type="ECO:0008006" key="10">
    <source>
        <dbReference type="Google" id="ProtNLM"/>
    </source>
</evidence>
<feature type="compositionally biased region" description="Polar residues" evidence="5">
    <location>
        <begin position="1443"/>
        <end position="1459"/>
    </location>
</feature>
<feature type="compositionally biased region" description="Pro residues" evidence="5">
    <location>
        <begin position="1406"/>
        <end position="1419"/>
    </location>
</feature>
<feature type="domain" description="SH3" evidence="7">
    <location>
        <begin position="1306"/>
        <end position="1369"/>
    </location>
</feature>
<dbReference type="Gene3D" id="2.60.40.10">
    <property type="entry name" value="Immunoglobulins"/>
    <property type="match status" value="3"/>
</dbReference>
<evidence type="ECO:0000313" key="8">
    <source>
        <dbReference type="EMBL" id="CAH0713677.1"/>
    </source>
</evidence>
<evidence type="ECO:0000256" key="5">
    <source>
        <dbReference type="SAM" id="MobiDB-lite"/>
    </source>
</evidence>
<dbReference type="CDD" id="cd12013">
    <property type="entry name" value="SH3_RIM-BP_3"/>
    <property type="match status" value="1"/>
</dbReference>
<keyword evidence="4" id="KW-0175">Coiled coil</keyword>
<feature type="domain" description="Fibronectin type-III" evidence="6">
    <location>
        <begin position="706"/>
        <end position="785"/>
    </location>
</feature>
<feature type="compositionally biased region" description="Low complexity" evidence="5">
    <location>
        <begin position="1516"/>
        <end position="1528"/>
    </location>
</feature>
<dbReference type="GO" id="GO:0045202">
    <property type="term" value="C:synapse"/>
    <property type="evidence" value="ECO:0007669"/>
    <property type="project" value="GOC"/>
</dbReference>
<sequence length="1570" mass="168046">MVCVGHRVSGVKWWNSSASPLRRRRQSDGSATARPVTSRGAALAHAPVYRAACATRSRQTAPPDRYTLFYFPSERASVTTSNVGGAVNLGAHVTHSETATIIMSYSMSSGGDSDALSRRLREAERARADAERAHADALAQLRSAQRSPHDSHNVEQLQSRVRELEKKIRVAQRLPHNLRSVDHLQSKVRELEKKAALETVRCEELQLELSSAMRARGTSTTATWSTTAVQPASEIERIMAKIEQDNRILAELEHSRSTTHGIQSSGSNQALGDFHSPIPSPLPHSYTSVTGHAALCQSNTMPTLSSLHATSQFTAPSSNSVAYSMSAHNPSSYSNPVPASFGMTNAHQVTFTNPVTAPLVNNINQISSTLAGLQSNLQNMTGNVSGMNLGATLVGPSMTGTMTGAGLSSGLNNPPTSLSGGLSSALAGIQSNLTSALGNPLSNLTSGTQIGALNTSLTGTNAYGTGVGTYTNPLVPSGLGTNTMNIKLKPIDEIDLGLSRYGTNNPSMVRAATPVTPHQPTWNLGLESQFGTDRIGNLDTFLHDRGPRAIRLLPNNMLDVDVRNTHYMNGGAPSEPQVDMLDIPGKGRCCVYIARFSYDPPEVENTEGELSICAGDYLLVWGPPDPNATMLDAELLDGRRGLVPANFVQRLVGDDLLEFHQAVVATLRDADETATTAISDLSLSRDVARLSEMADISEGPEDDDNVPAPRQLTLERQLNKSVLIGWTAPEGVQQANIESYHVYVDGVLKTTVKATERTRALVEGVDANRPHRISVRSVTATRRTSRDAACTMVIGRDTGNMGPTCVRASGVTCSQAVISWLPANSNHQHVVCVNNVEVRTVKPGVYRHIITGLSPSTQYRVTVRAKHLRAGPPGVPIEEAPGAYTDFRTLPKGLPDPPNEIMVEAGPQDGTLLVTWQPVLRPPASGPVTGYAVYADGKKVTDVDSPTGDHALIDIGKLIGLNPKCVTVRTKSRDSQSSDSAPTPIPPAVLRGVASRIPRGPGPGPAQPVAGYRGQRPQPYQQHQQVIEHDENLSDKEIFPSSNRPNDPQTTQPTSGFGTGLLKSIFDKITPSQSGIPAIEITKEGAVEASSEDEEASRRRPQQPSQPAQASQPPSGQQYPNTQAFHGTQQLPYPQGGQFPSNQQTQYPGQTQQYQNPPPRNHHERGRPPNPHQSQVQAMQQGQNQQYGPRPGPPIGPRGAPPGQRAQQGHPQSKKCRYFVALFEYDPATMSPNPESCDEELPFNEGDTIKVWGDKDADGFYWGECRGRRGYVPHNMVMELSEQEATGQVTKPRDRWTDAYANQPVRRMVALYDYDPQELSPNVDADAELSFQTGQIIHVYGDMDDDGFYMAEIDGVRGLVPSNFLIEANDQYGQAAPPCQGGVAGVRGAVAVNVPGGGQGRGRGAPPGPGARGPPPPPRDNVAPVPRNHHRKTDACPLPPSQLDHNTCASNPEQANSQARGRGVANAPQVSTIARTSAGNVSTPTVQSPGTTALTAMPPIGTTTAVSTSPARRGGPAVVPAPTAQPTTQPQPPTSQPNLMQKFTEMTAPGGDILSKGKELIFMKFGLGGK</sequence>
<dbReference type="InterPro" id="IPR040325">
    <property type="entry name" value="RIMBP1/2/3"/>
</dbReference>
<evidence type="ECO:0000313" key="9">
    <source>
        <dbReference type="Proteomes" id="UP000838878"/>
    </source>
</evidence>
<dbReference type="PANTHER" id="PTHR14234:SF19">
    <property type="entry name" value="RIM-BINDING PROTEIN, ISOFORM F"/>
    <property type="match status" value="1"/>
</dbReference>
<feature type="compositionally biased region" description="Polar residues" evidence="5">
    <location>
        <begin position="1119"/>
        <end position="1132"/>
    </location>
</feature>
<comment type="similarity">
    <text evidence="1">Belongs to the RIMBP family.</text>
</comment>
<feature type="compositionally biased region" description="Low complexity" evidence="5">
    <location>
        <begin position="1007"/>
        <end position="1024"/>
    </location>
</feature>
<accession>A0A8J9U4G7</accession>
<dbReference type="InterPro" id="IPR001452">
    <property type="entry name" value="SH3_domain"/>
</dbReference>
<feature type="compositionally biased region" description="Polar residues" evidence="5">
    <location>
        <begin position="1468"/>
        <end position="1494"/>
    </location>
</feature>
<dbReference type="Gene3D" id="2.30.30.40">
    <property type="entry name" value="SH3 Domains"/>
    <property type="match status" value="3"/>
</dbReference>
<keyword evidence="3" id="KW-0677">Repeat</keyword>
<feature type="region of interest" description="Disordered" evidence="5">
    <location>
        <begin position="258"/>
        <end position="278"/>
    </location>
</feature>
<feature type="region of interest" description="Disordered" evidence="5">
    <location>
        <begin position="1394"/>
        <end position="1535"/>
    </location>
</feature>
<feature type="domain" description="Fibronectin type-III" evidence="6">
    <location>
        <begin position="895"/>
        <end position="977"/>
    </location>
</feature>
<feature type="compositionally biased region" description="Polar residues" evidence="5">
    <location>
        <begin position="1501"/>
        <end position="1510"/>
    </location>
</feature>
<dbReference type="Pfam" id="PF25523">
    <property type="entry name" value="Ig_RIMBP2"/>
    <property type="match status" value="1"/>
</dbReference>
<dbReference type="FunFam" id="2.30.30.40:FF:000016">
    <property type="entry name" value="RIMS-binding protein 2 isoform X2"/>
    <property type="match status" value="1"/>
</dbReference>
<reference evidence="8" key="1">
    <citation type="submission" date="2021-12" db="EMBL/GenBank/DDBJ databases">
        <authorList>
            <person name="Martin H S."/>
        </authorList>
    </citation>
    <scope>NUCLEOTIDE SEQUENCE</scope>
</reference>
<organism evidence="8 9">
    <name type="scientific">Brenthis ino</name>
    <name type="common">lesser marbled fritillary</name>
    <dbReference type="NCBI Taxonomy" id="405034"/>
    <lineage>
        <taxon>Eukaryota</taxon>
        <taxon>Metazoa</taxon>
        <taxon>Ecdysozoa</taxon>
        <taxon>Arthropoda</taxon>
        <taxon>Hexapoda</taxon>
        <taxon>Insecta</taxon>
        <taxon>Pterygota</taxon>
        <taxon>Neoptera</taxon>
        <taxon>Endopterygota</taxon>
        <taxon>Lepidoptera</taxon>
        <taxon>Glossata</taxon>
        <taxon>Ditrysia</taxon>
        <taxon>Papilionoidea</taxon>
        <taxon>Nymphalidae</taxon>
        <taxon>Heliconiinae</taxon>
        <taxon>Argynnini</taxon>
        <taxon>Brenthis</taxon>
    </lineage>
</organism>
<feature type="compositionally biased region" description="Polar residues" evidence="5">
    <location>
        <begin position="1040"/>
        <end position="1056"/>
    </location>
</feature>
<keyword evidence="9" id="KW-1185">Reference proteome</keyword>
<evidence type="ECO:0000256" key="3">
    <source>
        <dbReference type="ARBA" id="ARBA00022737"/>
    </source>
</evidence>